<protein>
    <submittedName>
        <fullName evidence="1">Uncharacterized protein</fullName>
    </submittedName>
</protein>
<organism evidence="1 2">
    <name type="scientific">Leptospira kirschneri serovar Bulgarica str. Nikolaevo</name>
    <dbReference type="NCBI Taxonomy" id="1240687"/>
    <lineage>
        <taxon>Bacteria</taxon>
        <taxon>Pseudomonadati</taxon>
        <taxon>Spirochaetota</taxon>
        <taxon>Spirochaetia</taxon>
        <taxon>Leptospirales</taxon>
        <taxon>Leptospiraceae</taxon>
        <taxon>Leptospira</taxon>
    </lineage>
</organism>
<proteinExistence type="predicted"/>
<name>M6FGR5_9LEPT</name>
<evidence type="ECO:0000313" key="1">
    <source>
        <dbReference type="EMBL" id="EMK26267.1"/>
    </source>
</evidence>
<evidence type="ECO:0000313" key="2">
    <source>
        <dbReference type="Proteomes" id="UP000011980"/>
    </source>
</evidence>
<dbReference type="Proteomes" id="UP000011980">
    <property type="component" value="Unassembled WGS sequence"/>
</dbReference>
<reference evidence="1 2" key="1">
    <citation type="submission" date="2013-01" db="EMBL/GenBank/DDBJ databases">
        <authorList>
            <person name="Harkins D.M."/>
            <person name="Durkin A.S."/>
            <person name="Brinkac L.M."/>
            <person name="Haft D.H."/>
            <person name="Selengut J.D."/>
            <person name="Sanka R."/>
            <person name="DePew J."/>
            <person name="Purushe J."/>
            <person name="Galloway R.L."/>
            <person name="Vinetz J.M."/>
            <person name="Sutton G.G."/>
            <person name="Nierman W.C."/>
            <person name="Fouts D.E."/>
        </authorList>
    </citation>
    <scope>NUCLEOTIDE SEQUENCE [LARGE SCALE GENOMIC DNA]</scope>
    <source>
        <strain evidence="1 2">Nikolaevo</strain>
    </source>
</reference>
<gene>
    <name evidence="1" type="ORF">LEP1GSC008_1652</name>
</gene>
<dbReference type="EMBL" id="ANCE01000005">
    <property type="protein sequence ID" value="EMK26267.1"/>
    <property type="molecule type" value="Genomic_DNA"/>
</dbReference>
<comment type="caution">
    <text evidence="1">The sequence shown here is derived from an EMBL/GenBank/DDBJ whole genome shotgun (WGS) entry which is preliminary data.</text>
</comment>
<dbReference type="PATRIC" id="fig|1240687.3.peg.37"/>
<accession>M6FGR5</accession>
<dbReference type="AlphaFoldDB" id="M6FGR5"/>
<sequence>MNLQKKSIEFKSRLSFTVNIEFFLNYWRGFFYEKEKS</sequence>